<dbReference type="SUPFAM" id="SSF103481">
    <property type="entry name" value="Multidrug resistance efflux transporter EmrE"/>
    <property type="match status" value="2"/>
</dbReference>
<feature type="transmembrane region" description="Helical" evidence="8">
    <location>
        <begin position="126"/>
        <end position="143"/>
    </location>
</feature>
<comment type="subcellular location">
    <subcellularLocation>
        <location evidence="1">Cell membrane</location>
        <topology evidence="1">Multi-pass membrane protein</topology>
    </subcellularLocation>
</comment>
<comment type="caution">
    <text evidence="10">The sequence shown here is derived from an EMBL/GenBank/DDBJ whole genome shotgun (WGS) entry which is preliminary data.</text>
</comment>
<feature type="transmembrane region" description="Helical" evidence="8">
    <location>
        <begin position="177"/>
        <end position="197"/>
    </location>
</feature>
<evidence type="ECO:0000256" key="8">
    <source>
        <dbReference type="SAM" id="Phobius"/>
    </source>
</evidence>
<keyword evidence="11" id="KW-1185">Reference proteome</keyword>
<dbReference type="InterPro" id="IPR004626">
    <property type="entry name" value="RarD"/>
</dbReference>
<sequence>MTELRKGYLFGLGAYLLWGFMPIYIKQLHEAGSVEILAHRVVWSVVLVALLLLALRRGKQLLALLKRPKALAAIALAAALLAANWWMYIYGVNSDRVVETALGYFINPLVTVVLGVTVLRERLRPAQWAAVGIGAAAVAVLTIDYGRLPYIALTLAVTFGGYGLVKKRLRLAAAEGLLVESGVLALPSLAYLIWLTSTPDSTFGDEPHLTILLVLAGAVTAVPLLFFAGAANRIPLTALGILQYLTPTLQLALGVFLYHEPMPPARLAGFALVWVALVVFTVDGFRTAQRTARAARAKNTEAALATN</sequence>
<feature type="transmembrane region" description="Helical" evidence="8">
    <location>
        <begin position="7"/>
        <end position="25"/>
    </location>
</feature>
<proteinExistence type="inferred from homology"/>
<evidence type="ECO:0000256" key="3">
    <source>
        <dbReference type="ARBA" id="ARBA00022448"/>
    </source>
</evidence>
<dbReference type="PANTHER" id="PTHR22911:SF137">
    <property type="entry name" value="SOLUTE CARRIER FAMILY 35 MEMBER G2-RELATED"/>
    <property type="match status" value="1"/>
</dbReference>
<gene>
    <name evidence="10" type="ORF">Asi02nite_61430</name>
</gene>
<feature type="transmembrane region" description="Helical" evidence="8">
    <location>
        <begin position="265"/>
        <end position="285"/>
    </location>
</feature>
<feature type="domain" description="EamA" evidence="9">
    <location>
        <begin position="6"/>
        <end position="142"/>
    </location>
</feature>
<feature type="transmembrane region" description="Helical" evidence="8">
    <location>
        <begin position="101"/>
        <end position="119"/>
    </location>
</feature>
<organism evidence="10 11">
    <name type="scientific">Asanoa siamensis</name>
    <dbReference type="NCBI Taxonomy" id="926357"/>
    <lineage>
        <taxon>Bacteria</taxon>
        <taxon>Bacillati</taxon>
        <taxon>Actinomycetota</taxon>
        <taxon>Actinomycetes</taxon>
        <taxon>Micromonosporales</taxon>
        <taxon>Micromonosporaceae</taxon>
        <taxon>Asanoa</taxon>
    </lineage>
</organism>
<dbReference type="PANTHER" id="PTHR22911">
    <property type="entry name" value="ACYL-MALONYL CONDENSING ENZYME-RELATED"/>
    <property type="match status" value="1"/>
</dbReference>
<dbReference type="Pfam" id="PF00892">
    <property type="entry name" value="EamA"/>
    <property type="match status" value="2"/>
</dbReference>
<evidence type="ECO:0000256" key="5">
    <source>
        <dbReference type="ARBA" id="ARBA00022692"/>
    </source>
</evidence>
<keyword evidence="4" id="KW-1003">Cell membrane</keyword>
<accession>A0ABQ4CZB6</accession>
<dbReference type="Proteomes" id="UP000604117">
    <property type="component" value="Unassembled WGS sequence"/>
</dbReference>
<feature type="domain" description="EamA" evidence="9">
    <location>
        <begin position="151"/>
        <end position="280"/>
    </location>
</feature>
<evidence type="ECO:0000313" key="10">
    <source>
        <dbReference type="EMBL" id="GIF76625.1"/>
    </source>
</evidence>
<keyword evidence="3" id="KW-0813">Transport</keyword>
<keyword evidence="7 8" id="KW-0472">Membrane</keyword>
<evidence type="ECO:0000256" key="1">
    <source>
        <dbReference type="ARBA" id="ARBA00004651"/>
    </source>
</evidence>
<reference evidence="10 11" key="1">
    <citation type="submission" date="2021-01" db="EMBL/GenBank/DDBJ databases">
        <title>Whole genome shotgun sequence of Asanoa siamensis NBRC 107932.</title>
        <authorList>
            <person name="Komaki H."/>
            <person name="Tamura T."/>
        </authorList>
    </citation>
    <scope>NUCLEOTIDE SEQUENCE [LARGE SCALE GENOMIC DNA]</scope>
    <source>
        <strain evidence="10 11">NBRC 107932</strain>
    </source>
</reference>
<dbReference type="EMBL" id="BONE01000066">
    <property type="protein sequence ID" value="GIF76625.1"/>
    <property type="molecule type" value="Genomic_DNA"/>
</dbReference>
<evidence type="ECO:0000256" key="2">
    <source>
        <dbReference type="ARBA" id="ARBA00007362"/>
    </source>
</evidence>
<evidence type="ECO:0000256" key="6">
    <source>
        <dbReference type="ARBA" id="ARBA00022989"/>
    </source>
</evidence>
<feature type="transmembrane region" description="Helical" evidence="8">
    <location>
        <begin position="209"/>
        <end position="229"/>
    </location>
</feature>
<protein>
    <submittedName>
        <fullName evidence="10">Membrane protein</fullName>
    </submittedName>
</protein>
<name>A0ABQ4CZB6_9ACTN</name>
<comment type="similarity">
    <text evidence="2">Belongs to the EamA transporter family.</text>
</comment>
<dbReference type="NCBIfam" id="TIGR00688">
    <property type="entry name" value="rarD"/>
    <property type="match status" value="1"/>
</dbReference>
<evidence type="ECO:0000256" key="4">
    <source>
        <dbReference type="ARBA" id="ARBA00022475"/>
    </source>
</evidence>
<feature type="transmembrane region" description="Helical" evidence="8">
    <location>
        <begin position="149"/>
        <end position="165"/>
    </location>
</feature>
<dbReference type="InterPro" id="IPR037185">
    <property type="entry name" value="EmrE-like"/>
</dbReference>
<feature type="transmembrane region" description="Helical" evidence="8">
    <location>
        <begin position="241"/>
        <end position="259"/>
    </location>
</feature>
<keyword evidence="5 8" id="KW-0812">Transmembrane</keyword>
<evidence type="ECO:0000259" key="9">
    <source>
        <dbReference type="Pfam" id="PF00892"/>
    </source>
</evidence>
<feature type="transmembrane region" description="Helical" evidence="8">
    <location>
        <begin position="37"/>
        <end position="58"/>
    </location>
</feature>
<evidence type="ECO:0000256" key="7">
    <source>
        <dbReference type="ARBA" id="ARBA00023136"/>
    </source>
</evidence>
<evidence type="ECO:0000313" key="11">
    <source>
        <dbReference type="Proteomes" id="UP000604117"/>
    </source>
</evidence>
<dbReference type="RefSeq" id="WP_203717495.1">
    <property type="nucleotide sequence ID" value="NZ_BONE01000066.1"/>
</dbReference>
<dbReference type="InterPro" id="IPR000620">
    <property type="entry name" value="EamA_dom"/>
</dbReference>
<feature type="transmembrane region" description="Helical" evidence="8">
    <location>
        <begin position="70"/>
        <end position="89"/>
    </location>
</feature>
<keyword evidence="6 8" id="KW-1133">Transmembrane helix</keyword>